<comment type="caution">
    <text evidence="2">The sequence shown here is derived from an EMBL/GenBank/DDBJ whole genome shotgun (WGS) entry which is preliminary data.</text>
</comment>
<evidence type="ECO:0000256" key="1">
    <source>
        <dbReference type="SAM" id="MobiDB-lite"/>
    </source>
</evidence>
<keyword evidence="3" id="KW-1185">Reference proteome</keyword>
<name>A0ABR1U246_9PEZI</name>
<reference evidence="2 3" key="1">
    <citation type="submission" date="2023-01" db="EMBL/GenBank/DDBJ databases">
        <title>Analysis of 21 Apiospora genomes using comparative genomics revels a genus with tremendous synthesis potential of carbohydrate active enzymes and secondary metabolites.</title>
        <authorList>
            <person name="Sorensen T."/>
        </authorList>
    </citation>
    <scope>NUCLEOTIDE SEQUENCE [LARGE SCALE GENOMIC DNA]</scope>
    <source>
        <strain evidence="2 3">CBS 83171</strain>
    </source>
</reference>
<feature type="region of interest" description="Disordered" evidence="1">
    <location>
        <begin position="1"/>
        <end position="78"/>
    </location>
</feature>
<sequence>MESPADSDNEEFERPYSQHGDEYEAEAEYAQRPSKRPRPTEARASATSPLSKRARTTDARESAASSPGVAAPGAHHKSPKTKLCWYCKVGRHSPLR</sequence>
<feature type="compositionally biased region" description="Basic and acidic residues" evidence="1">
    <location>
        <begin position="12"/>
        <end position="22"/>
    </location>
</feature>
<dbReference type="Proteomes" id="UP001446871">
    <property type="component" value="Unassembled WGS sequence"/>
</dbReference>
<dbReference type="EMBL" id="JAQQWM010000008">
    <property type="protein sequence ID" value="KAK8052980.1"/>
    <property type="molecule type" value="Genomic_DNA"/>
</dbReference>
<feature type="compositionally biased region" description="Acidic residues" evidence="1">
    <location>
        <begin position="1"/>
        <end position="11"/>
    </location>
</feature>
<evidence type="ECO:0000313" key="3">
    <source>
        <dbReference type="Proteomes" id="UP001446871"/>
    </source>
</evidence>
<accession>A0ABR1U246</accession>
<gene>
    <name evidence="2" type="ORF">PG996_012281</name>
</gene>
<feature type="compositionally biased region" description="Low complexity" evidence="1">
    <location>
        <begin position="62"/>
        <end position="73"/>
    </location>
</feature>
<protein>
    <submittedName>
        <fullName evidence="2">Uncharacterized protein</fullName>
    </submittedName>
</protein>
<evidence type="ECO:0000313" key="2">
    <source>
        <dbReference type="EMBL" id="KAK8052980.1"/>
    </source>
</evidence>
<proteinExistence type="predicted"/>
<organism evidence="2 3">
    <name type="scientific">Apiospora saccharicola</name>
    <dbReference type="NCBI Taxonomy" id="335842"/>
    <lineage>
        <taxon>Eukaryota</taxon>
        <taxon>Fungi</taxon>
        <taxon>Dikarya</taxon>
        <taxon>Ascomycota</taxon>
        <taxon>Pezizomycotina</taxon>
        <taxon>Sordariomycetes</taxon>
        <taxon>Xylariomycetidae</taxon>
        <taxon>Amphisphaeriales</taxon>
        <taxon>Apiosporaceae</taxon>
        <taxon>Apiospora</taxon>
    </lineage>
</organism>